<feature type="compositionally biased region" description="Low complexity" evidence="8">
    <location>
        <begin position="61"/>
        <end position="76"/>
    </location>
</feature>
<keyword evidence="3" id="KW-0812">Transmembrane</keyword>
<dbReference type="GO" id="GO:0008233">
    <property type="term" value="F:peptidase activity"/>
    <property type="evidence" value="ECO:0007669"/>
    <property type="project" value="UniProtKB-KW"/>
</dbReference>
<evidence type="ECO:0000313" key="10">
    <source>
        <dbReference type="EMBL" id="TWB35876.1"/>
    </source>
</evidence>
<dbReference type="InterPro" id="IPR001107">
    <property type="entry name" value="Band_7"/>
</dbReference>
<evidence type="ECO:0000256" key="3">
    <source>
        <dbReference type="ARBA" id="ARBA00022692"/>
    </source>
</evidence>
<dbReference type="Pfam" id="PF01145">
    <property type="entry name" value="Band_7"/>
    <property type="match status" value="1"/>
</dbReference>
<feature type="compositionally biased region" description="Basic and acidic residues" evidence="8">
    <location>
        <begin position="79"/>
        <end position="89"/>
    </location>
</feature>
<comment type="subunit">
    <text evidence="6">HflC and HflK may interact to form a multimeric complex.</text>
</comment>
<accession>A0A560GPF4</accession>
<dbReference type="GO" id="GO:0016020">
    <property type="term" value="C:membrane"/>
    <property type="evidence" value="ECO:0007669"/>
    <property type="project" value="UniProtKB-SubCell"/>
</dbReference>
<dbReference type="InterPro" id="IPR050710">
    <property type="entry name" value="Band7/mec-2_domain"/>
</dbReference>
<dbReference type="RefSeq" id="WP_338121757.1">
    <property type="nucleotide sequence ID" value="NZ_VITR01000018.1"/>
</dbReference>
<evidence type="ECO:0000313" key="11">
    <source>
        <dbReference type="Proteomes" id="UP000315751"/>
    </source>
</evidence>
<reference evidence="10 11" key="1">
    <citation type="submission" date="2019-06" db="EMBL/GenBank/DDBJ databases">
        <title>Genomic Encyclopedia of Type Strains, Phase IV (KMG-V): Genome sequencing to study the core and pangenomes of soil and plant-associated prokaryotes.</title>
        <authorList>
            <person name="Whitman W."/>
        </authorList>
    </citation>
    <scope>NUCLEOTIDE SEQUENCE [LARGE SCALE GENOMIC DNA]</scope>
    <source>
        <strain evidence="10 11">BR 11622</strain>
    </source>
</reference>
<feature type="region of interest" description="Disordered" evidence="8">
    <location>
        <begin position="1"/>
        <end position="115"/>
    </location>
</feature>
<evidence type="ECO:0000256" key="6">
    <source>
        <dbReference type="RuleBase" id="RU364113"/>
    </source>
</evidence>
<evidence type="ECO:0000256" key="8">
    <source>
        <dbReference type="SAM" id="MobiDB-lite"/>
    </source>
</evidence>
<gene>
    <name evidence="10" type="ORF">FBZ90_11876</name>
</gene>
<evidence type="ECO:0000256" key="7">
    <source>
        <dbReference type="SAM" id="Coils"/>
    </source>
</evidence>
<proteinExistence type="inferred from homology"/>
<dbReference type="Gene3D" id="3.30.479.30">
    <property type="entry name" value="Band 7 domain"/>
    <property type="match status" value="1"/>
</dbReference>
<dbReference type="PANTHER" id="PTHR43327">
    <property type="entry name" value="STOMATIN-LIKE PROTEIN 2, MITOCHONDRIAL"/>
    <property type="match status" value="1"/>
</dbReference>
<evidence type="ECO:0000256" key="1">
    <source>
        <dbReference type="ARBA" id="ARBA00004167"/>
    </source>
</evidence>
<dbReference type="EMBL" id="VITR01000018">
    <property type="protein sequence ID" value="TWB35876.1"/>
    <property type="molecule type" value="Genomic_DNA"/>
</dbReference>
<name>A0A560GPF4_9PROT</name>
<keyword evidence="5" id="KW-0472">Membrane</keyword>
<evidence type="ECO:0000256" key="2">
    <source>
        <dbReference type="ARBA" id="ARBA00006971"/>
    </source>
</evidence>
<protein>
    <recommendedName>
        <fullName evidence="6">Protein HflK</fullName>
    </recommendedName>
</protein>
<keyword evidence="10" id="KW-0645">Protease</keyword>
<feature type="region of interest" description="Disordered" evidence="8">
    <location>
        <begin position="430"/>
        <end position="458"/>
    </location>
</feature>
<keyword evidence="7" id="KW-0175">Coiled coil</keyword>
<dbReference type="AlphaFoldDB" id="A0A560GPF4"/>
<comment type="function">
    <text evidence="6">HflC and HflK could encode or regulate a protease.</text>
</comment>
<feature type="compositionally biased region" description="Gly residues" evidence="8">
    <location>
        <begin position="8"/>
        <end position="29"/>
    </location>
</feature>
<dbReference type="Proteomes" id="UP000315751">
    <property type="component" value="Unassembled WGS sequence"/>
</dbReference>
<dbReference type="SMART" id="SM00244">
    <property type="entry name" value="PHB"/>
    <property type="match status" value="1"/>
</dbReference>
<comment type="caution">
    <text evidence="10">The sequence shown here is derived from an EMBL/GenBank/DDBJ whole genome shotgun (WGS) entry which is preliminary data.</text>
</comment>
<dbReference type="InterPro" id="IPR036013">
    <property type="entry name" value="Band_7/SPFH_dom_sf"/>
</dbReference>
<organism evidence="10 11">
    <name type="scientific">Nitrospirillum amazonense</name>
    <dbReference type="NCBI Taxonomy" id="28077"/>
    <lineage>
        <taxon>Bacteria</taxon>
        <taxon>Pseudomonadati</taxon>
        <taxon>Pseudomonadota</taxon>
        <taxon>Alphaproteobacteria</taxon>
        <taxon>Rhodospirillales</taxon>
        <taxon>Azospirillaceae</taxon>
        <taxon>Nitrospirillum</taxon>
    </lineage>
</organism>
<dbReference type="PANTHER" id="PTHR43327:SF2">
    <property type="entry name" value="MODULATOR OF FTSH PROTEASE HFLK"/>
    <property type="match status" value="1"/>
</dbReference>
<feature type="domain" description="Band 7" evidence="9">
    <location>
        <begin position="146"/>
        <end position="326"/>
    </location>
</feature>
<dbReference type="GO" id="GO:0006508">
    <property type="term" value="P:proteolysis"/>
    <property type="evidence" value="ECO:0007669"/>
    <property type="project" value="UniProtKB-KW"/>
</dbReference>
<dbReference type="CDD" id="cd03404">
    <property type="entry name" value="SPFH_HflK"/>
    <property type="match status" value="1"/>
</dbReference>
<feature type="coiled-coil region" evidence="7">
    <location>
        <begin position="318"/>
        <end position="374"/>
    </location>
</feature>
<keyword evidence="4" id="KW-1133">Transmembrane helix</keyword>
<comment type="subcellular location">
    <subcellularLocation>
        <location evidence="1">Membrane</location>
        <topology evidence="1">Single-pass membrane protein</topology>
    </subcellularLocation>
</comment>
<evidence type="ECO:0000259" key="9">
    <source>
        <dbReference type="SMART" id="SM00244"/>
    </source>
</evidence>
<feature type="compositionally biased region" description="Pro residues" evidence="8">
    <location>
        <begin position="435"/>
        <end position="445"/>
    </location>
</feature>
<feature type="compositionally biased region" description="Gly residues" evidence="8">
    <location>
        <begin position="93"/>
        <end position="115"/>
    </location>
</feature>
<dbReference type="NCBIfam" id="TIGR01933">
    <property type="entry name" value="hflK"/>
    <property type="match status" value="1"/>
</dbReference>
<keyword evidence="10" id="KW-0378">Hydrolase</keyword>
<dbReference type="InterPro" id="IPR010201">
    <property type="entry name" value="HflK"/>
</dbReference>
<sequence>MPWSNQGSNGGNNGSGNGSGDDPGKGSGPGRQPDKDTSPASASPHNPWGQSPGVAGGGSSGASKPGGKPGSRPQPGLEDAVRQGGERLRVLLGGNGGGAGRGSGGGNGGRPRGGAPAGGSFNLNNWSSGRIVGVGVAAALILWGLTGIYRVAADEQGVVLRFGKPVRVEQPGLRYHLPAPIEQVLLPQVTRVNRIEIGYRSQGDGRRSVSDRDVADESTMLTGDENIVDIDFAVFWVIKDPGKFLFNIREPEETVKKVAESAMREIIGRTEIQPALTDARQRIENDSRQLLQTILDQYQAGIEITQVQLQRVEPPPAVVEAFNDVQRARQDRERLRNEAETYRNDIIPRARGDAERLNQEAQAYRDQVVDLAQGDAKRFQQVLEAYAQAPDAASRRLYIDTMEQILKGTRKILLDDKAGGGAVPYLPLNDMLKPPAHPATPPATPPASSSGASTAAGN</sequence>
<feature type="compositionally biased region" description="Low complexity" evidence="8">
    <location>
        <begin position="446"/>
        <end position="458"/>
    </location>
</feature>
<keyword evidence="11" id="KW-1185">Reference proteome</keyword>
<evidence type="ECO:0000256" key="5">
    <source>
        <dbReference type="ARBA" id="ARBA00023136"/>
    </source>
</evidence>
<comment type="similarity">
    <text evidence="2 6">Belongs to the band 7/mec-2 family. HflK subfamily.</text>
</comment>
<dbReference type="SUPFAM" id="SSF117892">
    <property type="entry name" value="Band 7/SPFH domain"/>
    <property type="match status" value="1"/>
</dbReference>
<evidence type="ECO:0000256" key="4">
    <source>
        <dbReference type="ARBA" id="ARBA00022989"/>
    </source>
</evidence>